<dbReference type="Proteomes" id="UP001383192">
    <property type="component" value="Unassembled WGS sequence"/>
</dbReference>
<organism evidence="2 3">
    <name type="scientific">Paramarasmius palmivorus</name>
    <dbReference type="NCBI Taxonomy" id="297713"/>
    <lineage>
        <taxon>Eukaryota</taxon>
        <taxon>Fungi</taxon>
        <taxon>Dikarya</taxon>
        <taxon>Basidiomycota</taxon>
        <taxon>Agaricomycotina</taxon>
        <taxon>Agaricomycetes</taxon>
        <taxon>Agaricomycetidae</taxon>
        <taxon>Agaricales</taxon>
        <taxon>Marasmiineae</taxon>
        <taxon>Marasmiaceae</taxon>
        <taxon>Paramarasmius</taxon>
    </lineage>
</organism>
<evidence type="ECO:0000256" key="1">
    <source>
        <dbReference type="SAM" id="Phobius"/>
    </source>
</evidence>
<keyword evidence="1" id="KW-0812">Transmembrane</keyword>
<keyword evidence="1" id="KW-0472">Membrane</keyword>
<comment type="caution">
    <text evidence="2">The sequence shown here is derived from an EMBL/GenBank/DDBJ whole genome shotgun (WGS) entry which is preliminary data.</text>
</comment>
<evidence type="ECO:0000313" key="2">
    <source>
        <dbReference type="EMBL" id="KAK7020144.1"/>
    </source>
</evidence>
<proteinExistence type="predicted"/>
<protein>
    <submittedName>
        <fullName evidence="2">Uncharacterized protein</fullName>
    </submittedName>
</protein>
<accession>A0AAW0B3E5</accession>
<evidence type="ECO:0000313" key="3">
    <source>
        <dbReference type="Proteomes" id="UP001383192"/>
    </source>
</evidence>
<dbReference type="EMBL" id="JAYKXP010000194">
    <property type="protein sequence ID" value="KAK7020144.1"/>
    <property type="molecule type" value="Genomic_DNA"/>
</dbReference>
<feature type="transmembrane region" description="Helical" evidence="1">
    <location>
        <begin position="54"/>
        <end position="77"/>
    </location>
</feature>
<dbReference type="AlphaFoldDB" id="A0AAW0B3E5"/>
<gene>
    <name evidence="2" type="ORF">VNI00_017865</name>
</gene>
<reference evidence="2 3" key="1">
    <citation type="submission" date="2024-01" db="EMBL/GenBank/DDBJ databases">
        <title>A draft genome for a cacao thread blight-causing isolate of Paramarasmius palmivorus.</title>
        <authorList>
            <person name="Baruah I.K."/>
            <person name="Bukari Y."/>
            <person name="Amoako-Attah I."/>
            <person name="Meinhardt L.W."/>
            <person name="Bailey B.A."/>
            <person name="Cohen S.P."/>
        </authorList>
    </citation>
    <scope>NUCLEOTIDE SEQUENCE [LARGE SCALE GENOMIC DNA]</scope>
    <source>
        <strain evidence="2 3">GH-12</strain>
    </source>
</reference>
<name>A0AAW0B3E5_9AGAR</name>
<keyword evidence="3" id="KW-1185">Reference proteome</keyword>
<keyword evidence="1" id="KW-1133">Transmembrane helix</keyword>
<sequence length="252" mass="27574">MHLSRLAIGSLHSSSTSPRTYAELFWSADRKWSGPLGILSCTVGMFKLRTRVSVTFILFAITCLLAISTPLLLNAAYPHTTVEIESLIMVRPSTASPARMKTVSMYNQLSTGSGQWATGLPTLSMNGGSIYLSDEVEVDEEEMFFAGDSQGMDMSLPGIRLLGSCKVMEDHQNYTLGASLSRFNKLCGIQKMSLDNGTYSISHPMGMNVVIDYQSCFDSDFSNVPPPNSTFYGSSQTFSYPSSSKDGRQFLV</sequence>